<evidence type="ECO:0000256" key="6">
    <source>
        <dbReference type="ARBA" id="ARBA00022622"/>
    </source>
</evidence>
<evidence type="ECO:0000313" key="19">
    <source>
        <dbReference type="Proteomes" id="UP000594364"/>
    </source>
</evidence>
<evidence type="ECO:0008006" key="20">
    <source>
        <dbReference type="Google" id="ProtNLM"/>
    </source>
</evidence>
<comment type="similarity">
    <text evidence="4">Belongs to the RBT5 family.</text>
</comment>
<reference evidence="18 19" key="1">
    <citation type="journal article" date="2018" name="PLoS Genet.">
        <title>Repeat elements organise 3D genome structure and mediate transcription in the filamentous fungus Epichloe festucae.</title>
        <authorList>
            <person name="Winter D.J."/>
            <person name="Ganley A.R.D."/>
            <person name="Young C.A."/>
            <person name="Liachko I."/>
            <person name="Schardl C.L."/>
            <person name="Dupont P.Y."/>
            <person name="Berry D."/>
            <person name="Ram A."/>
            <person name="Scott B."/>
            <person name="Cox M.P."/>
        </authorList>
    </citation>
    <scope>NUCLEOTIDE SEQUENCE [LARGE SCALE GENOMIC DNA]</scope>
    <source>
        <strain evidence="18 19">Fl1</strain>
    </source>
</reference>
<keyword evidence="19" id="KW-1185">Reference proteome</keyword>
<evidence type="ECO:0000256" key="9">
    <source>
        <dbReference type="ARBA" id="ARBA00022989"/>
    </source>
</evidence>
<evidence type="ECO:0000259" key="17">
    <source>
        <dbReference type="Pfam" id="PF20684"/>
    </source>
</evidence>
<evidence type="ECO:0000259" key="16">
    <source>
        <dbReference type="Pfam" id="PF05730"/>
    </source>
</evidence>
<keyword evidence="10 15" id="KW-0472">Membrane</keyword>
<accession>A0A7U3Q3Y0</accession>
<gene>
    <name evidence="18" type="ORF">C2857_005116</name>
</gene>
<feature type="region of interest" description="Disordered" evidence="14">
    <location>
        <begin position="445"/>
        <end position="474"/>
    </location>
</feature>
<dbReference type="AlphaFoldDB" id="A0A7U3Q3Y0"/>
<dbReference type="GO" id="GO:0098552">
    <property type="term" value="C:side of membrane"/>
    <property type="evidence" value="ECO:0007669"/>
    <property type="project" value="UniProtKB-KW"/>
</dbReference>
<dbReference type="OrthoDB" id="2496787at2759"/>
<evidence type="ECO:0000256" key="13">
    <source>
        <dbReference type="ARBA" id="ARBA00038359"/>
    </source>
</evidence>
<dbReference type="Proteomes" id="UP000594364">
    <property type="component" value="Chromosome 6"/>
</dbReference>
<proteinExistence type="inferred from homology"/>
<dbReference type="Pfam" id="PF20684">
    <property type="entry name" value="Fung_rhodopsin"/>
    <property type="match status" value="1"/>
</dbReference>
<dbReference type="PANTHER" id="PTHR33048:SF143">
    <property type="entry name" value="EXTRACELLULAR MEMBRANE PROTEIN CFEM DOMAIN-CONTAINING PROTEIN-RELATED"/>
    <property type="match status" value="1"/>
</dbReference>
<dbReference type="InterPro" id="IPR052337">
    <property type="entry name" value="SAT4-like"/>
</dbReference>
<organism evidence="18 19">
    <name type="scientific">Epichloe festucae (strain Fl1)</name>
    <dbReference type="NCBI Taxonomy" id="877507"/>
    <lineage>
        <taxon>Eukaryota</taxon>
        <taxon>Fungi</taxon>
        <taxon>Dikarya</taxon>
        <taxon>Ascomycota</taxon>
        <taxon>Pezizomycotina</taxon>
        <taxon>Sordariomycetes</taxon>
        <taxon>Hypocreomycetidae</taxon>
        <taxon>Hypocreales</taxon>
        <taxon>Clavicipitaceae</taxon>
        <taxon>Epichloe</taxon>
    </lineage>
</organism>
<feature type="compositionally biased region" description="Basic and acidic residues" evidence="14">
    <location>
        <begin position="453"/>
        <end position="474"/>
    </location>
</feature>
<keyword evidence="7 15" id="KW-0812">Transmembrane</keyword>
<evidence type="ECO:0000256" key="1">
    <source>
        <dbReference type="ARBA" id="ARBA00004141"/>
    </source>
</evidence>
<evidence type="ECO:0000313" key="18">
    <source>
        <dbReference type="EMBL" id="QPH19820.1"/>
    </source>
</evidence>
<comment type="subcellular location">
    <subcellularLocation>
        <location evidence="2">Membrane</location>
        <topology evidence="2">Lipid-anchor</topology>
        <topology evidence="2">GPI-anchor</topology>
    </subcellularLocation>
    <subcellularLocation>
        <location evidence="1">Membrane</location>
        <topology evidence="1">Multi-pass membrane protein</topology>
    </subcellularLocation>
    <subcellularLocation>
        <location evidence="3">Secreted</location>
    </subcellularLocation>
</comment>
<feature type="transmembrane region" description="Helical" evidence="15">
    <location>
        <begin position="294"/>
        <end position="313"/>
    </location>
</feature>
<evidence type="ECO:0000256" key="10">
    <source>
        <dbReference type="ARBA" id="ARBA00023136"/>
    </source>
</evidence>
<name>A0A7U3Q3Y0_EPIFF</name>
<dbReference type="PANTHER" id="PTHR33048">
    <property type="entry name" value="PTH11-LIKE INTEGRAL MEMBRANE PROTEIN (AFU_ORTHOLOGUE AFUA_5G11245)"/>
    <property type="match status" value="1"/>
</dbReference>
<feature type="domain" description="Rhodopsin" evidence="17">
    <location>
        <begin position="123"/>
        <end position="357"/>
    </location>
</feature>
<feature type="transmembrane region" description="Helical" evidence="15">
    <location>
        <begin position="99"/>
        <end position="118"/>
    </location>
</feature>
<keyword evidence="5" id="KW-0964">Secreted</keyword>
<sequence length="474" mass="52542">MQESFGRLAPVPGADLASIAQRAASYFNSSQLPACALSCISAICDADNSTCICAHDGYESDMTACMFQSCGLPDAIFSKNLTSTYCGEPIRDRGLEFRLTNYLLGSVAAVIVVARLGYKRFLSANRTFGPDDWTILAAGFIGVTSIVLQVFFLTPSGLGQDIWKLEIPQLVRFGQYFYAMEIMYLTLITLIKVSLTLFYLAIFPARDIRRLLWITVAFNAAFGLAFITKTFFQCTPVSFNWKRFDGDPSTTGHCININASGWANGVLGVVADIWLFALPLAQVKNLRLHWKKKVGAFIMFLTGGIVTIVSMLRLKSVLHFANSYNPTWNHWDIVFWSTIEVSTGFICCCLPTLRLILIKAYPRVSDTKSSRSRSRTTRTSCTTSSNRYRRNSMSHITVEYDGLSDPDSDDHGSSRADLAAAHRSYVRKGAGDENDLEGGAAKVRIRSLQSMPSRKECIELATKDPGPEERGNKE</sequence>
<keyword evidence="6" id="KW-0325">Glycoprotein</keyword>
<dbReference type="Pfam" id="PF05730">
    <property type="entry name" value="CFEM"/>
    <property type="match status" value="1"/>
</dbReference>
<dbReference type="InterPro" id="IPR008427">
    <property type="entry name" value="Extracellular_membr_CFEM_dom"/>
</dbReference>
<evidence type="ECO:0000256" key="2">
    <source>
        <dbReference type="ARBA" id="ARBA00004589"/>
    </source>
</evidence>
<protein>
    <recommendedName>
        <fullName evidence="20">Extracellular membrane protein CFEM domain-containing protein</fullName>
    </recommendedName>
</protein>
<evidence type="ECO:0000256" key="11">
    <source>
        <dbReference type="ARBA" id="ARBA00023157"/>
    </source>
</evidence>
<keyword evidence="11" id="KW-1015">Disulfide bond</keyword>
<dbReference type="GO" id="GO:0005576">
    <property type="term" value="C:extracellular region"/>
    <property type="evidence" value="ECO:0007669"/>
    <property type="project" value="UniProtKB-SubCell"/>
</dbReference>
<evidence type="ECO:0000256" key="5">
    <source>
        <dbReference type="ARBA" id="ARBA00022525"/>
    </source>
</evidence>
<evidence type="ECO:0000256" key="7">
    <source>
        <dbReference type="ARBA" id="ARBA00022692"/>
    </source>
</evidence>
<keyword evidence="6" id="KW-0336">GPI-anchor</keyword>
<feature type="transmembrane region" description="Helical" evidence="15">
    <location>
        <begin position="133"/>
        <end position="154"/>
    </location>
</feature>
<evidence type="ECO:0000256" key="8">
    <source>
        <dbReference type="ARBA" id="ARBA00022729"/>
    </source>
</evidence>
<comment type="similarity">
    <text evidence="13">Belongs to the SAT4 family.</text>
</comment>
<dbReference type="InterPro" id="IPR049326">
    <property type="entry name" value="Rhodopsin_dom_fungi"/>
</dbReference>
<feature type="transmembrane region" description="Helical" evidence="15">
    <location>
        <begin position="211"/>
        <end position="232"/>
    </location>
</feature>
<keyword evidence="8" id="KW-0732">Signal</keyword>
<dbReference type="EMBL" id="CP031390">
    <property type="protein sequence ID" value="QPH19820.1"/>
    <property type="molecule type" value="Genomic_DNA"/>
</dbReference>
<evidence type="ECO:0000256" key="14">
    <source>
        <dbReference type="SAM" id="MobiDB-lite"/>
    </source>
</evidence>
<evidence type="ECO:0000256" key="4">
    <source>
        <dbReference type="ARBA" id="ARBA00010031"/>
    </source>
</evidence>
<feature type="transmembrane region" description="Helical" evidence="15">
    <location>
        <begin position="182"/>
        <end position="205"/>
    </location>
</feature>
<keyword evidence="12" id="KW-0449">Lipoprotein</keyword>
<evidence type="ECO:0000256" key="15">
    <source>
        <dbReference type="SAM" id="Phobius"/>
    </source>
</evidence>
<keyword evidence="9 15" id="KW-1133">Transmembrane helix</keyword>
<feature type="transmembrane region" description="Helical" evidence="15">
    <location>
        <begin position="333"/>
        <end position="353"/>
    </location>
</feature>
<evidence type="ECO:0000256" key="3">
    <source>
        <dbReference type="ARBA" id="ARBA00004613"/>
    </source>
</evidence>
<evidence type="ECO:0000256" key="12">
    <source>
        <dbReference type="ARBA" id="ARBA00023288"/>
    </source>
</evidence>
<feature type="domain" description="CFEM" evidence="16">
    <location>
        <begin position="30"/>
        <end position="86"/>
    </location>
</feature>